<protein>
    <recommendedName>
        <fullName evidence="3">Antitoxin</fullName>
    </recommendedName>
</protein>
<gene>
    <name evidence="1" type="ORF">PAECIP111894_00182</name>
</gene>
<evidence type="ECO:0000313" key="1">
    <source>
        <dbReference type="EMBL" id="CAH1054037.1"/>
    </source>
</evidence>
<evidence type="ECO:0000313" key="2">
    <source>
        <dbReference type="Proteomes" id="UP000838749"/>
    </source>
</evidence>
<reference evidence="1" key="1">
    <citation type="submission" date="2021-12" db="EMBL/GenBank/DDBJ databases">
        <authorList>
            <person name="Criscuolo A."/>
        </authorList>
    </citation>
    <scope>NUCLEOTIDE SEQUENCE</scope>
    <source>
        <strain evidence="1">CIP111894</strain>
    </source>
</reference>
<dbReference type="RefSeq" id="WP_234530048.1">
    <property type="nucleotide sequence ID" value="NZ_CAKMAB010000001.1"/>
</dbReference>
<keyword evidence="2" id="KW-1185">Reference proteome</keyword>
<organism evidence="1 2">
    <name type="scientific">Paenibacillus pseudetheri</name>
    <dbReference type="NCBI Taxonomy" id="2897682"/>
    <lineage>
        <taxon>Bacteria</taxon>
        <taxon>Bacillati</taxon>
        <taxon>Bacillota</taxon>
        <taxon>Bacilli</taxon>
        <taxon>Bacillales</taxon>
        <taxon>Paenibacillaceae</taxon>
        <taxon>Paenibacillus</taxon>
    </lineage>
</organism>
<dbReference type="EMBL" id="CAKMAB010000001">
    <property type="protein sequence ID" value="CAH1054037.1"/>
    <property type="molecule type" value="Genomic_DNA"/>
</dbReference>
<dbReference type="Proteomes" id="UP000838749">
    <property type="component" value="Unassembled WGS sequence"/>
</dbReference>
<proteinExistence type="predicted"/>
<comment type="caution">
    <text evidence="1">The sequence shown here is derived from an EMBL/GenBank/DDBJ whole genome shotgun (WGS) entry which is preliminary data.</text>
</comment>
<name>A0ABN8FCH6_9BACL</name>
<accession>A0ABN8FCH6</accession>
<sequence length="74" mass="8443">MFGLGKSRSKFGKFLDKHGVSQEEVRKVSKRNKDTITKACTEDDPKLREITKKSLTAAAKKISGKNVRNEDFWQ</sequence>
<evidence type="ECO:0008006" key="3">
    <source>
        <dbReference type="Google" id="ProtNLM"/>
    </source>
</evidence>